<dbReference type="PRINTS" id="PR00620">
    <property type="entry name" value="HISTONEH2A"/>
</dbReference>
<keyword evidence="1" id="KW-0238">DNA-binding</keyword>
<proteinExistence type="inferred from homology"/>
<keyword evidence="1" id="KW-0544">Nucleosome core</keyword>
<evidence type="ECO:0000256" key="1">
    <source>
        <dbReference type="RuleBase" id="RU003767"/>
    </source>
</evidence>
<dbReference type="InterPro" id="IPR009072">
    <property type="entry name" value="Histone-fold"/>
</dbReference>
<dbReference type="Gene3D" id="1.10.20.10">
    <property type="entry name" value="Histone, subunit A"/>
    <property type="match status" value="1"/>
</dbReference>
<dbReference type="GO" id="GO:0000786">
    <property type="term" value="C:nucleosome"/>
    <property type="evidence" value="ECO:0007669"/>
    <property type="project" value="UniProtKB-KW"/>
</dbReference>
<comment type="subunit">
    <text evidence="1">The nucleosome is a histone octamer containing two molecules each of H2A, H2B, H3 and H4 assembled in one H3-H4 heterotetramer and two H2A-H2B heterodimers. The octamer wraps approximately 147 bp of DNA.</text>
</comment>
<comment type="similarity">
    <text evidence="1">Belongs to the histone H2A family.</text>
</comment>
<dbReference type="AlphaFoldDB" id="A0A3Q0KG91"/>
<sequence>MSGCGKGGKVRSKAKTRSEHAVLQFPVDRVHHLLRKDNYAERVGAGTAVYLAAEVLELAGNAAQDNKKTHIIPRYLH</sequence>
<dbReference type="CDD" id="cd00074">
    <property type="entry name" value="HFD_H2A"/>
    <property type="match status" value="1"/>
</dbReference>
<evidence type="ECO:0000313" key="3">
    <source>
        <dbReference type="WBParaSite" id="Smp_056420.1"/>
    </source>
</evidence>
<dbReference type="SMART" id="SM00414">
    <property type="entry name" value="H2A"/>
    <property type="match status" value="1"/>
</dbReference>
<reference evidence="2" key="1">
    <citation type="journal article" date="2012" name="PLoS Negl. Trop. Dis.">
        <title>A systematically improved high quality genome and transcriptome of the human blood fluke Schistosoma mansoni.</title>
        <authorList>
            <person name="Protasio A.V."/>
            <person name="Tsai I.J."/>
            <person name="Babbage A."/>
            <person name="Nichol S."/>
            <person name="Hunt M."/>
            <person name="Aslett M.A."/>
            <person name="De Silva N."/>
            <person name="Velarde G.S."/>
            <person name="Anderson T.J."/>
            <person name="Clark R.C."/>
            <person name="Davidson C."/>
            <person name="Dillon G.P."/>
            <person name="Holroyd N.E."/>
            <person name="LoVerde P.T."/>
            <person name="Lloyd C."/>
            <person name="McQuillan J."/>
            <person name="Oliveira G."/>
            <person name="Otto T.D."/>
            <person name="Parker-Manuel S.J."/>
            <person name="Quail M.A."/>
            <person name="Wilson R.A."/>
            <person name="Zerlotini A."/>
            <person name="Dunne D.W."/>
            <person name="Berriman M."/>
        </authorList>
    </citation>
    <scope>NUCLEOTIDE SEQUENCE [LARGE SCALE GENOMIC DNA]</scope>
    <source>
        <strain evidence="2">Puerto Rican</strain>
    </source>
</reference>
<dbReference type="STRING" id="6183.A0A3Q0KG91"/>
<dbReference type="GO" id="GO:0030527">
    <property type="term" value="F:structural constituent of chromatin"/>
    <property type="evidence" value="ECO:0007669"/>
    <property type="project" value="InterPro"/>
</dbReference>
<dbReference type="GO" id="GO:0005634">
    <property type="term" value="C:nucleus"/>
    <property type="evidence" value="ECO:0007669"/>
    <property type="project" value="UniProtKB-SubCell"/>
</dbReference>
<comment type="subcellular location">
    <subcellularLocation>
        <location evidence="1">Nucleus</location>
    </subcellularLocation>
</comment>
<keyword evidence="2" id="KW-1185">Reference proteome</keyword>
<evidence type="ECO:0000313" key="2">
    <source>
        <dbReference type="Proteomes" id="UP000008854"/>
    </source>
</evidence>
<dbReference type="Proteomes" id="UP000008854">
    <property type="component" value="Unassembled WGS sequence"/>
</dbReference>
<protein>
    <recommendedName>
        <fullName evidence="1">Histone H2A</fullName>
    </recommendedName>
</protein>
<accession>A0A3Q0KG91</accession>
<reference evidence="3" key="2">
    <citation type="submission" date="2018-12" db="UniProtKB">
        <authorList>
            <consortium name="WormBaseParasite"/>
        </authorList>
    </citation>
    <scope>IDENTIFICATION</scope>
    <source>
        <strain evidence="3">Puerto Rican</strain>
    </source>
</reference>
<dbReference type="GO" id="GO:0003677">
    <property type="term" value="F:DNA binding"/>
    <property type="evidence" value="ECO:0007669"/>
    <property type="project" value="UniProtKB-KW"/>
</dbReference>
<dbReference type="GO" id="GO:0046982">
    <property type="term" value="F:protein heterodimerization activity"/>
    <property type="evidence" value="ECO:0007669"/>
    <property type="project" value="InterPro"/>
</dbReference>
<dbReference type="SUPFAM" id="SSF47113">
    <property type="entry name" value="Histone-fold"/>
    <property type="match status" value="1"/>
</dbReference>
<name>A0A3Q0KG91_SCHMA</name>
<keyword evidence="1" id="KW-0158">Chromosome</keyword>
<organism evidence="2 3">
    <name type="scientific">Schistosoma mansoni</name>
    <name type="common">Blood fluke</name>
    <dbReference type="NCBI Taxonomy" id="6183"/>
    <lineage>
        <taxon>Eukaryota</taxon>
        <taxon>Metazoa</taxon>
        <taxon>Spiralia</taxon>
        <taxon>Lophotrochozoa</taxon>
        <taxon>Platyhelminthes</taxon>
        <taxon>Trematoda</taxon>
        <taxon>Digenea</taxon>
        <taxon>Strigeidida</taxon>
        <taxon>Schistosomatoidea</taxon>
        <taxon>Schistosomatidae</taxon>
        <taxon>Schistosoma</taxon>
    </lineage>
</organism>
<dbReference type="PANTHER" id="PTHR23430">
    <property type="entry name" value="HISTONE H2A"/>
    <property type="match status" value="1"/>
</dbReference>
<dbReference type="WBParaSite" id="Smp_056420.1">
    <property type="protein sequence ID" value="Smp_056420.1"/>
    <property type="gene ID" value="Smp_056420"/>
</dbReference>
<dbReference type="InterPro" id="IPR002119">
    <property type="entry name" value="Histone_H2A"/>
</dbReference>
<dbReference type="InParanoid" id="A0A3Q0KG91"/>
<keyword evidence="1" id="KW-0539">Nucleus</keyword>